<feature type="transmembrane region" description="Helical" evidence="6">
    <location>
        <begin position="81"/>
        <end position="103"/>
    </location>
</feature>
<gene>
    <name evidence="8" type="ORF">ACH429_05015</name>
</gene>
<feature type="transmembrane region" description="Helical" evidence="6">
    <location>
        <begin position="42"/>
        <end position="61"/>
    </location>
</feature>
<dbReference type="EMBL" id="JBIRWE010000001">
    <property type="protein sequence ID" value="MFI1963490.1"/>
    <property type="molecule type" value="Genomic_DNA"/>
</dbReference>
<name>A0ABW7ULF0_9ACTN</name>
<reference evidence="8 9" key="1">
    <citation type="submission" date="2024-10" db="EMBL/GenBank/DDBJ databases">
        <title>The Natural Products Discovery Center: Release of the First 8490 Sequenced Strains for Exploring Actinobacteria Biosynthetic Diversity.</title>
        <authorList>
            <person name="Kalkreuter E."/>
            <person name="Kautsar S.A."/>
            <person name="Yang D."/>
            <person name="Bader C.D."/>
            <person name="Teijaro C.N."/>
            <person name="Fluegel L."/>
            <person name="Davis C.M."/>
            <person name="Simpson J.R."/>
            <person name="Lauterbach L."/>
            <person name="Steele A.D."/>
            <person name="Gui C."/>
            <person name="Meng S."/>
            <person name="Li G."/>
            <person name="Viehrig K."/>
            <person name="Ye F."/>
            <person name="Su P."/>
            <person name="Kiefer A.F."/>
            <person name="Nichols A."/>
            <person name="Cepeda A.J."/>
            <person name="Yan W."/>
            <person name="Fan B."/>
            <person name="Jiang Y."/>
            <person name="Adhikari A."/>
            <person name="Zheng C.-J."/>
            <person name="Schuster L."/>
            <person name="Cowan T.M."/>
            <person name="Smanski M.J."/>
            <person name="Chevrette M.G."/>
            <person name="De Carvalho L.P.S."/>
            <person name="Shen B."/>
        </authorList>
    </citation>
    <scope>NUCLEOTIDE SEQUENCE [LARGE SCALE GENOMIC DNA]</scope>
    <source>
        <strain evidence="8 9">NPDC020327</strain>
    </source>
</reference>
<keyword evidence="9" id="KW-1185">Reference proteome</keyword>
<evidence type="ECO:0000256" key="6">
    <source>
        <dbReference type="SAM" id="Phobius"/>
    </source>
</evidence>
<dbReference type="RefSeq" id="WP_079101357.1">
    <property type="nucleotide sequence ID" value="NZ_JBEZHZ010000003.1"/>
</dbReference>
<feature type="transmembrane region" description="Helical" evidence="6">
    <location>
        <begin position="15"/>
        <end position="36"/>
    </location>
</feature>
<evidence type="ECO:0000256" key="2">
    <source>
        <dbReference type="ARBA" id="ARBA00009399"/>
    </source>
</evidence>
<comment type="similarity">
    <text evidence="2">Belongs to the GtrA family.</text>
</comment>
<dbReference type="Pfam" id="PF04138">
    <property type="entry name" value="GtrA_DPMS_TM"/>
    <property type="match status" value="1"/>
</dbReference>
<evidence type="ECO:0000313" key="9">
    <source>
        <dbReference type="Proteomes" id="UP001611548"/>
    </source>
</evidence>
<organism evidence="8 9">
    <name type="scientific">Streptomyces pathocidini</name>
    <dbReference type="NCBI Taxonomy" id="1650571"/>
    <lineage>
        <taxon>Bacteria</taxon>
        <taxon>Bacillati</taxon>
        <taxon>Actinomycetota</taxon>
        <taxon>Actinomycetes</taxon>
        <taxon>Kitasatosporales</taxon>
        <taxon>Streptomycetaceae</taxon>
        <taxon>Streptomyces</taxon>
    </lineage>
</organism>
<evidence type="ECO:0000256" key="1">
    <source>
        <dbReference type="ARBA" id="ARBA00004141"/>
    </source>
</evidence>
<evidence type="ECO:0000256" key="4">
    <source>
        <dbReference type="ARBA" id="ARBA00022989"/>
    </source>
</evidence>
<evidence type="ECO:0000256" key="3">
    <source>
        <dbReference type="ARBA" id="ARBA00022692"/>
    </source>
</evidence>
<sequence>MTPVRDRTKTTATEVTRFGLVGVAATAANLGLFAVLTQVWHVWGPLASAVSVAVSTLVAYLGNRRWTYRHSRGVLSERRALWRFIVASAAGLLIESAAVAVVPSAIGSYGPGVDNAAKAFVGLPLATLFRFWAFRTWVFRPVAVRPAPDSALS</sequence>
<dbReference type="Proteomes" id="UP001611548">
    <property type="component" value="Unassembled WGS sequence"/>
</dbReference>
<evidence type="ECO:0000256" key="5">
    <source>
        <dbReference type="ARBA" id="ARBA00023136"/>
    </source>
</evidence>
<dbReference type="InterPro" id="IPR007267">
    <property type="entry name" value="GtrA_DPMS_TM"/>
</dbReference>
<dbReference type="InterPro" id="IPR051401">
    <property type="entry name" value="GtrA_CellWall_Glycosyl"/>
</dbReference>
<protein>
    <submittedName>
        <fullName evidence="8">GtrA family protein</fullName>
    </submittedName>
</protein>
<evidence type="ECO:0000313" key="8">
    <source>
        <dbReference type="EMBL" id="MFI1963490.1"/>
    </source>
</evidence>
<evidence type="ECO:0000259" key="7">
    <source>
        <dbReference type="Pfam" id="PF04138"/>
    </source>
</evidence>
<feature type="domain" description="GtrA/DPMS transmembrane" evidence="7">
    <location>
        <begin position="17"/>
        <end position="139"/>
    </location>
</feature>
<feature type="transmembrane region" description="Helical" evidence="6">
    <location>
        <begin position="115"/>
        <end position="133"/>
    </location>
</feature>
<keyword evidence="3 6" id="KW-0812">Transmembrane</keyword>
<comment type="caution">
    <text evidence="8">The sequence shown here is derived from an EMBL/GenBank/DDBJ whole genome shotgun (WGS) entry which is preliminary data.</text>
</comment>
<keyword evidence="5 6" id="KW-0472">Membrane</keyword>
<dbReference type="PANTHER" id="PTHR38459:SF1">
    <property type="entry name" value="PROPHAGE BACTOPRENOL-LINKED GLUCOSE TRANSLOCASE HOMOLOG"/>
    <property type="match status" value="1"/>
</dbReference>
<dbReference type="PANTHER" id="PTHR38459">
    <property type="entry name" value="PROPHAGE BACTOPRENOL-LINKED GLUCOSE TRANSLOCASE HOMOLOG"/>
    <property type="match status" value="1"/>
</dbReference>
<keyword evidence="4 6" id="KW-1133">Transmembrane helix</keyword>
<accession>A0ABW7ULF0</accession>
<comment type="subcellular location">
    <subcellularLocation>
        <location evidence="1">Membrane</location>
        <topology evidence="1">Multi-pass membrane protein</topology>
    </subcellularLocation>
</comment>
<proteinExistence type="inferred from homology"/>